<dbReference type="Proteomes" id="UP001056218">
    <property type="component" value="Chromosome"/>
</dbReference>
<evidence type="ECO:0000313" key="5">
    <source>
        <dbReference type="EMBL" id="URN40590.1"/>
    </source>
</evidence>
<feature type="compositionally biased region" description="Basic and acidic residues" evidence="2">
    <location>
        <begin position="1047"/>
        <end position="1066"/>
    </location>
</feature>
<evidence type="ECO:0000259" key="4">
    <source>
        <dbReference type="PROSITE" id="PS51272"/>
    </source>
</evidence>
<organism evidence="5 6">
    <name type="scientific">Peptoniphilus genitalis</name>
    <dbReference type="NCBI Taxonomy" id="3036303"/>
    <lineage>
        <taxon>Bacteria</taxon>
        <taxon>Bacillati</taxon>
        <taxon>Bacillota</taxon>
        <taxon>Tissierellia</taxon>
        <taxon>Tissierellales</taxon>
        <taxon>Peptoniphilaceae</taxon>
        <taxon>Peptoniphilus</taxon>
    </lineage>
</organism>
<proteinExistence type="predicted"/>
<keyword evidence="3" id="KW-0732">Signal</keyword>
<feature type="region of interest" description="Disordered" evidence="2">
    <location>
        <begin position="1018"/>
        <end position="1066"/>
    </location>
</feature>
<reference evidence="5 6" key="1">
    <citation type="submission" date="2022-05" db="EMBL/GenBank/DDBJ databases">
        <title>Identification of Peptoniphilus vaginalis-like Bacteria, Peptoniphilus septimus sp. nov. from Blood Cultures in a Cervical Cancer Patient receiving Chemotherapy: Case and Implications.</title>
        <authorList>
            <person name="Zhan X.-Y."/>
        </authorList>
    </citation>
    <scope>NUCLEOTIDE SEQUENCE [LARGE SCALE GENOMIC DNA]</scope>
    <source>
        <strain evidence="5 6">SAHP1</strain>
    </source>
</reference>
<feature type="coiled-coil region" evidence="1">
    <location>
        <begin position="1458"/>
        <end position="1485"/>
    </location>
</feature>
<feature type="compositionally biased region" description="Polar residues" evidence="2">
    <location>
        <begin position="1029"/>
        <end position="1046"/>
    </location>
</feature>
<name>A0ABY4TMQ8_9FIRM</name>
<feature type="chain" id="PRO_5047075932" evidence="3">
    <location>
        <begin position="25"/>
        <end position="1936"/>
    </location>
</feature>
<feature type="compositionally biased region" description="Low complexity" evidence="2">
    <location>
        <begin position="1808"/>
        <end position="1822"/>
    </location>
</feature>
<accession>A0ABY4TMQ8</accession>
<feature type="coiled-coil region" evidence="1">
    <location>
        <begin position="831"/>
        <end position="858"/>
    </location>
</feature>
<dbReference type="InterPro" id="IPR001119">
    <property type="entry name" value="SLH_dom"/>
</dbReference>
<feature type="domain" description="SLH" evidence="4">
    <location>
        <begin position="1071"/>
        <end position="1134"/>
    </location>
</feature>
<protein>
    <submittedName>
        <fullName evidence="5">S-layer homology domain-containing protein</fullName>
    </submittedName>
</protein>
<feature type="region of interest" description="Disordered" evidence="2">
    <location>
        <begin position="1802"/>
        <end position="1831"/>
    </location>
</feature>
<keyword evidence="1" id="KW-0175">Coiled coil</keyword>
<dbReference type="RefSeq" id="WP_250341500.1">
    <property type="nucleotide sequence ID" value="NZ_CP097885.1"/>
</dbReference>
<evidence type="ECO:0000313" key="6">
    <source>
        <dbReference type="Proteomes" id="UP001056218"/>
    </source>
</evidence>
<dbReference type="Pfam" id="PF00395">
    <property type="entry name" value="SLH"/>
    <property type="match status" value="3"/>
</dbReference>
<evidence type="ECO:0000256" key="1">
    <source>
        <dbReference type="SAM" id="Coils"/>
    </source>
</evidence>
<feature type="domain" description="SLH" evidence="4">
    <location>
        <begin position="1186"/>
        <end position="1249"/>
    </location>
</feature>
<evidence type="ECO:0000256" key="3">
    <source>
        <dbReference type="SAM" id="SignalP"/>
    </source>
</evidence>
<evidence type="ECO:0000256" key="2">
    <source>
        <dbReference type="SAM" id="MobiDB-lite"/>
    </source>
</evidence>
<gene>
    <name evidence="5" type="ORF">M9426_04905</name>
</gene>
<feature type="signal peptide" evidence="3">
    <location>
        <begin position="1"/>
        <end position="24"/>
    </location>
</feature>
<keyword evidence="6" id="KW-1185">Reference proteome</keyword>
<dbReference type="EMBL" id="CP097885">
    <property type="protein sequence ID" value="URN40590.1"/>
    <property type="molecule type" value="Genomic_DNA"/>
</dbReference>
<dbReference type="PROSITE" id="PS51272">
    <property type="entry name" value="SLH"/>
    <property type="match status" value="2"/>
</dbReference>
<sequence length="1936" mass="215699">MIKKTSVIFILCLTLLFNSISVFAQATNDKKVSLKLEKTSDKYMEFSIEPKETIDKISGIKTDTVFTHEKMLKNSIGWTSRKKGYAIENGKLYIETIKNKHTITLNLNDGSDLHFILKDGKCESIDLAHPPKGKIHLKLEGYFEGALVGQRKYDAVSASTGAASDNKNSDIKVYGQITEENEAPNPKAWKELSKSDIEVDKGLTKITLDPKSGMKANFNALDSSITLAGEPKNVGDYPVKVELVDIYGRKATSNAAWFSVSDIESTYLDKVMKDVNTKLKTTQNNKVLFNQEPWYIGYFNENNRGANQSFTVPKNINLWQGSHESGTYGQLGLILPISENPDKNKFQYRPDEERIPIQNFVLEEGTNLTLVNMKVFSGVNIIVKKGATLNVHDSSIYGRITVNGGRLRINYDPKGTFQGEFGKSSGAKVVSGSSIQGQIILNDGAVLESSYIYSNTNNLTDANKAIKNTRPVVLVKGKAFIKGNVFVKGDESPTGSEANGLPYRGQTGMEIDGGSLTVLKDSNLYVYGGGTTATTSRGGNALVLKNKGKVLGDGGLALMGGTGQSGEGGYAACGDGIISTKSAYLRAGNGSIETLAKEDGIEITKNVVGSVHNGKKGTGRIAEEYPEFWGHSSLPKKLDDEKIGKTLINPNGKDKVEGETPPVFEDKKPGKFLKRVELVTNSFHNKSTQINNRSEDSKAWLEKLAKGEGEVKLGEEKLNLVQDEILGQKGYKVDGNFLYIYGLKVDDKIDIKLDGYVPLSLKAVASNYPKIPYLLVAFKGEKEERPYLPEKELDISDESVNAAKNYINDITINESALNQAGVNIGKNSSTIDAFKEAIKKAKELANKASLNNEEKKELVSYFNNKFEEQTKNIKLDMNLDDKKVIANKYDNTRLHAKLNNGKVNYSSELQNLSKTAYPKLTIYRIDKSSYETRQDLDATTRATVPKFEDHILDEKYYDIKKLPNNNQDRTSVPNNKYEIDIKENDIKRDFPETKLLKIVFSVELANGIEAKSSDFVFLNDTKPEDKPSENPSTENNNTPADNNTSIVEEKDPIKEESNKNIAKPKIESTGHYEYRLTKKYSPTKVKHTKKTSQKSFIAGYPNGLFKPDSSVTRAEAAQMLWVLENATASNLKADFKDAKDSWYNQALNYTISKGMLLAKNGNIRPDVPMTRGEFVRMLYPLLADKSGGPRFNDIAGHEFEAAILRASANGIIKGYPDGSFKPDGKVTRAETVTMLNKLSNRYLTLDDLKKNNSKIKEFSDVQKSHWAYLQIMSAVNYPIINEVTETYYTYKDGYEESWDKVWVENSKEVTEDKDQNNKPDSNTKKDYIESKLDDKTSNVNIEGKLTKDAKLVVVDKSTKKDGKVTITVPETILKDYKTLKPTQDKLYEIVKSFDIKILGDYQGKLKISLPVGEENNGRKAIIKHLSKNGLKTYTSTVEKGSVSFEVDSLSPFVVIVEKDKVDKELVNLKKQLQEKIDLAKEKDETKFTKKSFDALKAEIAKADSLKDSNDKEALKVALKDLQNSLDSLITIGDSSILEKKLEEALKLTKDESYTEDSRKTLENFLNRFAGYDFDNATEDDIKHDLKLVEEAVNKLVKKPSQVIVEVLVNMGGSSSDNLKGILGKTFADLTSDSGSYKIEDPSISGKVFLGWKINDGSEILSSDALKSKVITQDMVKDGRINISAEFKDEVKPSQEDAKTPKLLTDKKNKAIAIDRNNEETKTWLNLLKGSTVTLSIYLSGEKLNFTTTNSLERGYYVYTNSSLGVRGINIGDIVKIIVPGYKDVFVKAEKFGRSYNLVQIENPETKENNNPSSENNNVQPSEGKNPKPNTQLKKIIFAESENRKIRLKKDHPDNGDWLSQIEEKALVKKLENNTFVDLNKGNIKIYNKTSTKSISIYNLKAGDIIKISLDGFEDVYLKAIKNGQSYQLVQIEKPNL</sequence>